<keyword evidence="4" id="KW-1185">Reference proteome</keyword>
<evidence type="ECO:0000313" key="4">
    <source>
        <dbReference type="Proteomes" id="UP001177295"/>
    </source>
</evidence>
<feature type="compositionally biased region" description="Polar residues" evidence="1">
    <location>
        <begin position="111"/>
        <end position="123"/>
    </location>
</feature>
<organism evidence="3 4">
    <name type="scientific">Candidatus Southlakia epibionticum</name>
    <dbReference type="NCBI Taxonomy" id="3043284"/>
    <lineage>
        <taxon>Bacteria</taxon>
        <taxon>Candidatus Saccharimonadota</taxon>
        <taxon>Candidatus Saccharimonadia</taxon>
        <taxon>Candidatus Saccharimonadales</taxon>
        <taxon>Candidatus Saccharimonadaceae</taxon>
        <taxon>Candidatus Southlakia</taxon>
    </lineage>
</organism>
<feature type="compositionally biased region" description="Polar residues" evidence="1">
    <location>
        <begin position="304"/>
        <end position="314"/>
    </location>
</feature>
<feature type="region of interest" description="Disordered" evidence="1">
    <location>
        <begin position="274"/>
        <end position="367"/>
    </location>
</feature>
<name>A0ABY8X0M5_9BACT</name>
<feature type="transmembrane region" description="Helical" evidence="2">
    <location>
        <begin position="468"/>
        <end position="489"/>
    </location>
</feature>
<gene>
    <name evidence="3" type="ORF">SEML1_0669</name>
</gene>
<protein>
    <submittedName>
        <fullName evidence="3">SPOR domain-containing protein</fullName>
    </submittedName>
</protein>
<dbReference type="RefSeq" id="WP_376753812.1">
    <property type="nucleotide sequence ID" value="NZ_CP124550.1"/>
</dbReference>
<keyword evidence="2" id="KW-0812">Transmembrane</keyword>
<evidence type="ECO:0000313" key="3">
    <source>
        <dbReference type="EMBL" id="WIO46278.1"/>
    </source>
</evidence>
<sequence>MTEFDFDELDRSISAAMAKNNAKKANDSAGQSAPGVSRSMTPERRSAPEISRPAGASESTVKPIVGSHRRGQFMDMVHPSSNMTARRSQIVSRKPHTVQPITPPSERDATQESPLSLNANTETNDSRVETHSAEQPAVDAFQFDKESTGAANDTSLVEPKNSDIAERDFRSNINSQTVNDSPLPPASSVDAPLADMADTAVHDNRQASAASELHEPAYTEPETQASPFLPNAKPAKRPLDAWQHEQEPSMQQMNDLSAALQADLEVSQPGETLTANAIPAASRDNIPADDEDGMLGAEPVANTEPKTSAPTSAPASRRLSDVDRLSALDRETPAPVERNTSAIAEPETTNFFDPTKPENTAAENSRTPMPVSELLEHDTPHIEAVKADPEPTLDMSATIEEVAALESEQKAVNSTTSIPQQYVERDVVPEPNAAIYDTEQYHIDVDDDAPAIKQAPASKAKKNPAVRVVWLIVLLLFGSLAGAAGYYFLMNR</sequence>
<reference evidence="3 4" key="1">
    <citation type="journal article" date="2023" name="Cell">
        <title>Genetic manipulation of Patescibacteria provides mechanistic insights into microbial dark matter and the epibiotic lifestyle.</title>
        <authorList>
            <person name="Wang Y."/>
            <person name="Gallagher L.A."/>
            <person name="Andrade P.A."/>
            <person name="Liu A."/>
            <person name="Humphreys I.R."/>
            <person name="Turkarslan S."/>
            <person name="Cutler K.J."/>
            <person name="Arrieta-Ortiz M.L."/>
            <person name="Li Y."/>
            <person name="Radey M.C."/>
            <person name="McLean J.S."/>
            <person name="Cong Q."/>
            <person name="Baker D."/>
            <person name="Baliga N.S."/>
            <person name="Peterson S.B."/>
            <person name="Mougous J.D."/>
        </authorList>
    </citation>
    <scope>NUCLEOTIDE SEQUENCE [LARGE SCALE GENOMIC DNA]</scope>
    <source>
        <strain evidence="3 4">ML1</strain>
    </source>
</reference>
<proteinExistence type="predicted"/>
<feature type="compositionally biased region" description="Polar residues" evidence="1">
    <location>
        <begin position="338"/>
        <end position="367"/>
    </location>
</feature>
<evidence type="ECO:0000256" key="1">
    <source>
        <dbReference type="SAM" id="MobiDB-lite"/>
    </source>
</evidence>
<feature type="region of interest" description="Disordered" evidence="1">
    <location>
        <begin position="18"/>
        <end position="165"/>
    </location>
</feature>
<keyword evidence="2" id="KW-1133">Transmembrane helix</keyword>
<accession>A0ABY8X0M5</accession>
<dbReference type="EMBL" id="CP124550">
    <property type="protein sequence ID" value="WIO46278.1"/>
    <property type="molecule type" value="Genomic_DNA"/>
</dbReference>
<feature type="compositionally biased region" description="Basic and acidic residues" evidence="1">
    <location>
        <begin position="318"/>
        <end position="332"/>
    </location>
</feature>
<keyword evidence="2" id="KW-0472">Membrane</keyword>
<dbReference type="Proteomes" id="UP001177295">
    <property type="component" value="Chromosome"/>
</dbReference>
<feature type="region of interest" description="Disordered" evidence="1">
    <location>
        <begin position="207"/>
        <end position="235"/>
    </location>
</feature>
<feature type="compositionally biased region" description="Polar residues" evidence="1">
    <location>
        <begin position="79"/>
        <end position="91"/>
    </location>
</feature>
<evidence type="ECO:0000256" key="2">
    <source>
        <dbReference type="SAM" id="Phobius"/>
    </source>
</evidence>